<comment type="caution">
    <text evidence="1">The sequence shown here is derived from an EMBL/GenBank/DDBJ whole genome shotgun (WGS) entry which is preliminary data.</text>
</comment>
<dbReference type="RefSeq" id="WP_181338408.1">
    <property type="nucleotide sequence ID" value="NZ_JAAKDE010000001.1"/>
</dbReference>
<dbReference type="AlphaFoldDB" id="A0A8J6HZ06"/>
<dbReference type="Proteomes" id="UP000657177">
    <property type="component" value="Unassembled WGS sequence"/>
</dbReference>
<evidence type="ECO:0000313" key="1">
    <source>
        <dbReference type="EMBL" id="MBA2131963.1"/>
    </source>
</evidence>
<accession>A0A8J6HZ06</accession>
<sequence length="54" mass="6181">MAEKREGESSFTQTVHIVNTVKTLTAKSKDPYVIKAVERAKNQLRNHLLELNEN</sequence>
<name>A0A8J6HZ06_9FIRM</name>
<protein>
    <submittedName>
        <fullName evidence="1">Uncharacterized protein</fullName>
    </submittedName>
</protein>
<evidence type="ECO:0000313" key="2">
    <source>
        <dbReference type="Proteomes" id="UP000657177"/>
    </source>
</evidence>
<reference evidence="1" key="1">
    <citation type="submission" date="2020-06" db="EMBL/GenBank/DDBJ databases">
        <title>Novel chitinolytic bacterium.</title>
        <authorList>
            <person name="Ungkulpasvich U."/>
            <person name="Kosugi A."/>
            <person name="Uke A."/>
        </authorList>
    </citation>
    <scope>NUCLEOTIDE SEQUENCE</scope>
    <source>
        <strain evidence="1">UUS1-1</strain>
    </source>
</reference>
<organism evidence="1 2">
    <name type="scientific">Capillibacterium thermochitinicola</name>
    <dbReference type="NCBI Taxonomy" id="2699427"/>
    <lineage>
        <taxon>Bacteria</taxon>
        <taxon>Bacillati</taxon>
        <taxon>Bacillota</taxon>
        <taxon>Capillibacterium</taxon>
    </lineage>
</organism>
<gene>
    <name evidence="1" type="ORF">G5B42_00085</name>
</gene>
<dbReference type="EMBL" id="JAAKDE010000001">
    <property type="protein sequence ID" value="MBA2131963.1"/>
    <property type="molecule type" value="Genomic_DNA"/>
</dbReference>
<proteinExistence type="predicted"/>
<keyword evidence="2" id="KW-1185">Reference proteome</keyword>